<keyword evidence="3" id="KW-1185">Reference proteome</keyword>
<sequence length="240" mass="26609">MKVILLKHFDFDDPAVFTGWAEEEGHRLNILNPTREALDDSLLDGTDLLIVGGSPAGVYQEDEHPWLVPEKAFVRAAVDRGIKVFGICFGAQMLAELLGGRAYAHSLKEIGWHEIRRSEAFHPALVGLPDAFRSLQWHGDTFDLPPGAVRLASSEHCANQAYAWGDNVLAVQFHLETSQSCMRTMLDVWEHDLRRDHVTVQSAEAILSEQERIAESFALLRGILSNFAASGMPAGPLEKI</sequence>
<dbReference type="SUPFAM" id="SSF52317">
    <property type="entry name" value="Class I glutamine amidotransferase-like"/>
    <property type="match status" value="1"/>
</dbReference>
<evidence type="ECO:0000313" key="2">
    <source>
        <dbReference type="EMBL" id="NGZ76675.1"/>
    </source>
</evidence>
<dbReference type="RefSeq" id="WP_166275761.1">
    <property type="nucleotide sequence ID" value="NZ_JAAFGS010000005.1"/>
</dbReference>
<accession>A0ABX0F8F7</accession>
<dbReference type="EMBL" id="JAAFGS010000005">
    <property type="protein sequence ID" value="NGZ76675.1"/>
    <property type="molecule type" value="Genomic_DNA"/>
</dbReference>
<organism evidence="2 3">
    <name type="scientific">Saccharibacillus alkalitolerans</name>
    <dbReference type="NCBI Taxonomy" id="2705290"/>
    <lineage>
        <taxon>Bacteria</taxon>
        <taxon>Bacillati</taxon>
        <taxon>Bacillota</taxon>
        <taxon>Bacilli</taxon>
        <taxon>Bacillales</taxon>
        <taxon>Paenibacillaceae</taxon>
        <taxon>Saccharibacillus</taxon>
    </lineage>
</organism>
<dbReference type="InterPro" id="IPR029062">
    <property type="entry name" value="Class_I_gatase-like"/>
</dbReference>
<evidence type="ECO:0000259" key="1">
    <source>
        <dbReference type="Pfam" id="PF00117"/>
    </source>
</evidence>
<evidence type="ECO:0000313" key="3">
    <source>
        <dbReference type="Proteomes" id="UP000800303"/>
    </source>
</evidence>
<dbReference type="PANTHER" id="PTHR42695:SF5">
    <property type="entry name" value="GLUTAMINE AMIDOTRANSFERASE YLR126C-RELATED"/>
    <property type="match status" value="1"/>
</dbReference>
<dbReference type="InterPro" id="IPR044992">
    <property type="entry name" value="ChyE-like"/>
</dbReference>
<dbReference type="Pfam" id="PF00117">
    <property type="entry name" value="GATase"/>
    <property type="match status" value="1"/>
</dbReference>
<keyword evidence="2" id="KW-0315">Glutamine amidotransferase</keyword>
<gene>
    <name evidence="2" type="ORF">GYN08_15225</name>
</gene>
<name>A0ABX0F8F7_9BACL</name>
<comment type="caution">
    <text evidence="2">The sequence shown here is derived from an EMBL/GenBank/DDBJ whole genome shotgun (WGS) entry which is preliminary data.</text>
</comment>
<dbReference type="PANTHER" id="PTHR42695">
    <property type="entry name" value="GLUTAMINE AMIDOTRANSFERASE YLR126C-RELATED"/>
    <property type="match status" value="1"/>
</dbReference>
<dbReference type="PROSITE" id="PS51273">
    <property type="entry name" value="GATASE_TYPE_1"/>
    <property type="match status" value="1"/>
</dbReference>
<feature type="domain" description="Glutamine amidotransferase" evidence="1">
    <location>
        <begin position="25"/>
        <end position="181"/>
    </location>
</feature>
<dbReference type="CDD" id="cd01741">
    <property type="entry name" value="GATase1_1"/>
    <property type="match status" value="1"/>
</dbReference>
<dbReference type="InterPro" id="IPR017926">
    <property type="entry name" value="GATASE"/>
</dbReference>
<proteinExistence type="predicted"/>
<protein>
    <submittedName>
        <fullName evidence="2">Type 1 glutamine amidotransferase</fullName>
    </submittedName>
</protein>
<dbReference type="Gene3D" id="3.40.50.880">
    <property type="match status" value="1"/>
</dbReference>
<reference evidence="2 3" key="1">
    <citation type="submission" date="2020-01" db="EMBL/GenBank/DDBJ databases">
        <title>Polyphasic characterisation and genomic insights into a novel alkali tolerant bacterium VR-M41.</title>
        <authorList>
            <person name="Vemuluri V.R."/>
        </authorList>
    </citation>
    <scope>NUCLEOTIDE SEQUENCE [LARGE SCALE GENOMIC DNA]</scope>
    <source>
        <strain evidence="2 3">VR-M41</strain>
    </source>
</reference>
<dbReference type="Proteomes" id="UP000800303">
    <property type="component" value="Unassembled WGS sequence"/>
</dbReference>